<name>A0A0K9Z1A2_9BACL</name>
<dbReference type="InterPro" id="IPR029044">
    <property type="entry name" value="Nucleotide-diphossugar_trans"/>
</dbReference>
<dbReference type="GO" id="GO:0016740">
    <property type="term" value="F:transferase activity"/>
    <property type="evidence" value="ECO:0007669"/>
    <property type="project" value="UniProtKB-KW"/>
</dbReference>
<comment type="caution">
    <text evidence="3">The sequence shown here is derived from an EMBL/GenBank/DDBJ whole genome shotgun (WGS) entry which is preliminary data.</text>
</comment>
<dbReference type="PANTHER" id="PTHR43685">
    <property type="entry name" value="GLYCOSYLTRANSFERASE"/>
    <property type="match status" value="1"/>
</dbReference>
<dbReference type="Proteomes" id="UP000036834">
    <property type="component" value="Unassembled WGS sequence"/>
</dbReference>
<protein>
    <submittedName>
        <fullName evidence="3">Glycosyl transferase</fullName>
    </submittedName>
</protein>
<dbReference type="InterPro" id="IPR050834">
    <property type="entry name" value="Glycosyltransf_2"/>
</dbReference>
<dbReference type="PATRIC" id="fig|54915.3.peg.5620"/>
<gene>
    <name evidence="3" type="ORF">ADS79_02300</name>
    <name evidence="2" type="ORF">BRE01_15350</name>
</gene>
<feature type="domain" description="Glycosyltransferase 2-like" evidence="1">
    <location>
        <begin position="4"/>
        <end position="126"/>
    </location>
</feature>
<reference evidence="3" key="2">
    <citation type="submission" date="2015-07" db="EMBL/GenBank/DDBJ databases">
        <title>MeaNS - Measles Nucleotide Surveillance Program.</title>
        <authorList>
            <person name="Tran T."/>
            <person name="Druce J."/>
        </authorList>
    </citation>
    <scope>NUCLEOTIDE SEQUENCE</scope>
    <source>
        <strain evidence="3">DSM 9887</strain>
    </source>
</reference>
<reference evidence="4" key="1">
    <citation type="submission" date="2015-07" db="EMBL/GenBank/DDBJ databases">
        <title>Genome sequencing project for genomic taxonomy and phylogenomics of Bacillus-like bacteria.</title>
        <authorList>
            <person name="Liu B."/>
            <person name="Wang J."/>
            <person name="Zhu Y."/>
            <person name="Liu G."/>
            <person name="Chen Q."/>
            <person name="Chen Z."/>
            <person name="Lan J."/>
            <person name="Che J."/>
            <person name="Ge C."/>
            <person name="Shi H."/>
            <person name="Pan Z."/>
            <person name="Liu X."/>
        </authorList>
    </citation>
    <scope>NUCLEOTIDE SEQUENCE [LARGE SCALE GENOMIC DNA]</scope>
    <source>
        <strain evidence="4">DSM 9887</strain>
    </source>
</reference>
<dbReference type="Gene3D" id="3.90.550.10">
    <property type="entry name" value="Spore Coat Polysaccharide Biosynthesis Protein SpsA, Chain A"/>
    <property type="match status" value="1"/>
</dbReference>
<reference evidence="2 5" key="3">
    <citation type="submission" date="2019-06" db="EMBL/GenBank/DDBJ databases">
        <title>Whole genome shotgun sequence of Brevibacillus reuszeri NBRC 15719.</title>
        <authorList>
            <person name="Hosoyama A."/>
            <person name="Uohara A."/>
            <person name="Ohji S."/>
            <person name="Ichikawa N."/>
        </authorList>
    </citation>
    <scope>NUCLEOTIDE SEQUENCE [LARGE SCALE GENOMIC DNA]</scope>
    <source>
        <strain evidence="2 5">NBRC 15719</strain>
    </source>
</reference>
<dbReference type="PANTHER" id="PTHR43685:SF3">
    <property type="entry name" value="SLR2126 PROTEIN"/>
    <property type="match status" value="1"/>
</dbReference>
<dbReference type="SUPFAM" id="SSF53448">
    <property type="entry name" value="Nucleotide-diphospho-sugar transferases"/>
    <property type="match status" value="1"/>
</dbReference>
<dbReference type="InterPro" id="IPR001173">
    <property type="entry name" value="Glyco_trans_2-like"/>
</dbReference>
<keyword evidence="5" id="KW-1185">Reference proteome</keyword>
<organism evidence="3 4">
    <name type="scientific">Brevibacillus reuszeri</name>
    <dbReference type="NCBI Taxonomy" id="54915"/>
    <lineage>
        <taxon>Bacteria</taxon>
        <taxon>Bacillati</taxon>
        <taxon>Bacillota</taxon>
        <taxon>Bacilli</taxon>
        <taxon>Bacillales</taxon>
        <taxon>Paenibacillaceae</taxon>
        <taxon>Brevibacillus</taxon>
    </lineage>
</organism>
<evidence type="ECO:0000313" key="2">
    <source>
        <dbReference type="EMBL" id="GED67833.1"/>
    </source>
</evidence>
<evidence type="ECO:0000259" key="1">
    <source>
        <dbReference type="Pfam" id="PF00535"/>
    </source>
</evidence>
<accession>A0A0K9Z1A2</accession>
<dbReference type="EMBL" id="LGIQ01000002">
    <property type="protein sequence ID" value="KNB74744.1"/>
    <property type="molecule type" value="Genomic_DNA"/>
</dbReference>
<keyword evidence="3" id="KW-0808">Transferase</keyword>
<dbReference type="CDD" id="cd00761">
    <property type="entry name" value="Glyco_tranf_GTA_type"/>
    <property type="match status" value="1"/>
</dbReference>
<evidence type="ECO:0000313" key="4">
    <source>
        <dbReference type="Proteomes" id="UP000036834"/>
    </source>
</evidence>
<evidence type="ECO:0000313" key="3">
    <source>
        <dbReference type="EMBL" id="KNB74744.1"/>
    </source>
</evidence>
<dbReference type="AlphaFoldDB" id="A0A0K9Z1A2"/>
<sequence length="278" mass="31815">MLTSVVIPVRDAVDQLLYTLFSFNLQFASFEKFEVIVLDNASSDGVAEKMAGFGAHYPLQCLRFRRALPYAELLNRGVKQARGEVIIFLSPTMIVPRDFISVHLHAHEKQQKLVLLGLCARRIYSVYDPGFSPIQHAECKEWLENYPYIKRPHSHTQTIRLLEEGHIVNGQAFPIGLPCPEAEKRLTIRQKYGSSLSGYRWPWTLFSTRHASLSRASLDTAGAFKALPLIEMERDLAKRLIKKGAVFQFDEKLTLLGQEWVKRKLPDRPPLSKKNRRA</sequence>
<dbReference type="RefSeq" id="WP_049736992.1">
    <property type="nucleotide sequence ID" value="NZ_JARMFB010000003.1"/>
</dbReference>
<dbReference type="Proteomes" id="UP000319578">
    <property type="component" value="Unassembled WGS sequence"/>
</dbReference>
<dbReference type="Pfam" id="PF00535">
    <property type="entry name" value="Glycos_transf_2"/>
    <property type="match status" value="1"/>
</dbReference>
<dbReference type="EMBL" id="BJON01000006">
    <property type="protein sequence ID" value="GED67833.1"/>
    <property type="molecule type" value="Genomic_DNA"/>
</dbReference>
<dbReference type="OrthoDB" id="9812302at2"/>
<proteinExistence type="predicted"/>
<evidence type="ECO:0000313" key="5">
    <source>
        <dbReference type="Proteomes" id="UP000319578"/>
    </source>
</evidence>
<dbReference type="STRING" id="54915.ADS79_02300"/>